<protein>
    <submittedName>
        <fullName evidence="1">Spore coat protein</fullName>
    </submittedName>
</protein>
<dbReference type="EMBL" id="JACRTC010000005">
    <property type="protein sequence ID" value="MBC8570783.1"/>
    <property type="molecule type" value="Genomic_DNA"/>
</dbReference>
<keyword evidence="1" id="KW-0167">Capsid protein</keyword>
<organism evidence="1 2">
    <name type="scientific">Zongyangia hominis</name>
    <dbReference type="NCBI Taxonomy" id="2763677"/>
    <lineage>
        <taxon>Bacteria</taxon>
        <taxon>Bacillati</taxon>
        <taxon>Bacillota</taxon>
        <taxon>Clostridia</taxon>
        <taxon>Eubacteriales</taxon>
        <taxon>Oscillospiraceae</taxon>
        <taxon>Zongyangia</taxon>
    </lineage>
</organism>
<proteinExistence type="predicted"/>
<dbReference type="RefSeq" id="WP_262397877.1">
    <property type="nucleotide sequence ID" value="NZ_JACRTC010000005.1"/>
</dbReference>
<dbReference type="Pfam" id="PF07875">
    <property type="entry name" value="Coat_F"/>
    <property type="match status" value="1"/>
</dbReference>
<dbReference type="InterPro" id="IPR012851">
    <property type="entry name" value="Spore_coat_CotF-like"/>
</dbReference>
<dbReference type="Proteomes" id="UP000660861">
    <property type="component" value="Unassembled WGS sequence"/>
</dbReference>
<sequence>MNRSDQTGMSDRDRMSDALSSQKYITTLYNAGANECEHMNYKSDVLGILNEEHQIEQEIFDDMKKRGWYEITEASPEKLDKARQKYLKK</sequence>
<keyword evidence="1" id="KW-0946">Virion</keyword>
<evidence type="ECO:0000313" key="1">
    <source>
        <dbReference type="EMBL" id="MBC8570783.1"/>
    </source>
</evidence>
<reference evidence="1" key="1">
    <citation type="submission" date="2020-08" db="EMBL/GenBank/DDBJ databases">
        <title>Genome public.</title>
        <authorList>
            <person name="Liu C."/>
            <person name="Sun Q."/>
        </authorList>
    </citation>
    <scope>NUCLEOTIDE SEQUENCE</scope>
    <source>
        <strain evidence="1">NSJ-54</strain>
    </source>
</reference>
<comment type="caution">
    <text evidence="1">The sequence shown here is derived from an EMBL/GenBank/DDBJ whole genome shotgun (WGS) entry which is preliminary data.</text>
</comment>
<keyword evidence="2" id="KW-1185">Reference proteome</keyword>
<accession>A0A926IBY9</accession>
<dbReference type="AlphaFoldDB" id="A0A926IBY9"/>
<gene>
    <name evidence="1" type="ORF">H8709_08075</name>
</gene>
<evidence type="ECO:0000313" key="2">
    <source>
        <dbReference type="Proteomes" id="UP000660861"/>
    </source>
</evidence>
<name>A0A926IBY9_9FIRM</name>